<accession>A0A9P5Y5Z7</accession>
<evidence type="ECO:0000313" key="1">
    <source>
        <dbReference type="EMBL" id="KAF9463938.1"/>
    </source>
</evidence>
<sequence length="67" mass="7523">MAEIQLNISQIANSSEDVKQGRREKLAKIAGRFRVLIVGPTPGKQRSSRRFATRPMTLRSTIVAKTR</sequence>
<protein>
    <submittedName>
        <fullName evidence="1">Uncharacterized protein</fullName>
    </submittedName>
</protein>
<name>A0A9P5Y5Z7_9AGAR</name>
<keyword evidence="2" id="KW-1185">Reference proteome</keyword>
<evidence type="ECO:0000313" key="2">
    <source>
        <dbReference type="Proteomes" id="UP000807353"/>
    </source>
</evidence>
<dbReference type="EMBL" id="MU150258">
    <property type="protein sequence ID" value="KAF9463938.1"/>
    <property type="molecule type" value="Genomic_DNA"/>
</dbReference>
<reference evidence="1" key="1">
    <citation type="submission" date="2020-11" db="EMBL/GenBank/DDBJ databases">
        <authorList>
            <consortium name="DOE Joint Genome Institute"/>
            <person name="Ahrendt S."/>
            <person name="Riley R."/>
            <person name="Andreopoulos W."/>
            <person name="Labutti K."/>
            <person name="Pangilinan J."/>
            <person name="Ruiz-Duenas F.J."/>
            <person name="Barrasa J.M."/>
            <person name="Sanchez-Garcia M."/>
            <person name="Camarero S."/>
            <person name="Miyauchi S."/>
            <person name="Serrano A."/>
            <person name="Linde D."/>
            <person name="Babiker R."/>
            <person name="Drula E."/>
            <person name="Ayuso-Fernandez I."/>
            <person name="Pacheco R."/>
            <person name="Padilla G."/>
            <person name="Ferreira P."/>
            <person name="Barriuso J."/>
            <person name="Kellner H."/>
            <person name="Castanera R."/>
            <person name="Alfaro M."/>
            <person name="Ramirez L."/>
            <person name="Pisabarro A.G."/>
            <person name="Kuo A."/>
            <person name="Tritt A."/>
            <person name="Lipzen A."/>
            <person name="He G."/>
            <person name="Yan M."/>
            <person name="Ng V."/>
            <person name="Cullen D."/>
            <person name="Martin F."/>
            <person name="Rosso M.-N."/>
            <person name="Henrissat B."/>
            <person name="Hibbett D."/>
            <person name="Martinez A.T."/>
            <person name="Grigoriev I.V."/>
        </authorList>
    </citation>
    <scope>NUCLEOTIDE SEQUENCE</scope>
    <source>
        <strain evidence="1">CBS 247.69</strain>
    </source>
</reference>
<comment type="caution">
    <text evidence="1">The sequence shown here is derived from an EMBL/GenBank/DDBJ whole genome shotgun (WGS) entry which is preliminary data.</text>
</comment>
<proteinExistence type="predicted"/>
<dbReference type="Proteomes" id="UP000807353">
    <property type="component" value="Unassembled WGS sequence"/>
</dbReference>
<gene>
    <name evidence="1" type="ORF">BDZ94DRAFT_1257793</name>
</gene>
<dbReference type="AlphaFoldDB" id="A0A9P5Y5Z7"/>
<organism evidence="1 2">
    <name type="scientific">Collybia nuda</name>
    <dbReference type="NCBI Taxonomy" id="64659"/>
    <lineage>
        <taxon>Eukaryota</taxon>
        <taxon>Fungi</taxon>
        <taxon>Dikarya</taxon>
        <taxon>Basidiomycota</taxon>
        <taxon>Agaricomycotina</taxon>
        <taxon>Agaricomycetes</taxon>
        <taxon>Agaricomycetidae</taxon>
        <taxon>Agaricales</taxon>
        <taxon>Tricholomatineae</taxon>
        <taxon>Clitocybaceae</taxon>
        <taxon>Collybia</taxon>
    </lineage>
</organism>